<keyword evidence="3" id="KW-0732">Signal</keyword>
<dbReference type="STRING" id="747525.W4KCK3"/>
<dbReference type="Proteomes" id="UP000030671">
    <property type="component" value="Unassembled WGS sequence"/>
</dbReference>
<keyword evidence="2" id="KW-1133">Transmembrane helix</keyword>
<organism evidence="4 5">
    <name type="scientific">Heterobasidion irregulare (strain TC 32-1)</name>
    <dbReference type="NCBI Taxonomy" id="747525"/>
    <lineage>
        <taxon>Eukaryota</taxon>
        <taxon>Fungi</taxon>
        <taxon>Dikarya</taxon>
        <taxon>Basidiomycota</taxon>
        <taxon>Agaricomycotina</taxon>
        <taxon>Agaricomycetes</taxon>
        <taxon>Russulales</taxon>
        <taxon>Bondarzewiaceae</taxon>
        <taxon>Heterobasidion</taxon>
        <taxon>Heterobasidion annosum species complex</taxon>
    </lineage>
</organism>
<gene>
    <name evidence="4" type="ORF">HETIRDRAFT_316292</name>
</gene>
<dbReference type="HOGENOM" id="CLU_036093_2_1_1"/>
<feature type="transmembrane region" description="Helical" evidence="2">
    <location>
        <begin position="360"/>
        <end position="378"/>
    </location>
</feature>
<dbReference type="GeneID" id="20670314"/>
<dbReference type="RefSeq" id="XP_009545715.1">
    <property type="nucleotide sequence ID" value="XM_009547420.1"/>
</dbReference>
<accession>W4KCK3</accession>
<evidence type="ECO:0000256" key="3">
    <source>
        <dbReference type="SAM" id="SignalP"/>
    </source>
</evidence>
<keyword evidence="2" id="KW-0472">Membrane</keyword>
<dbReference type="OrthoDB" id="2564904at2759"/>
<evidence type="ECO:0000256" key="2">
    <source>
        <dbReference type="SAM" id="Phobius"/>
    </source>
</evidence>
<sequence length="379" mass="39391">MVHYALSALLAVASSTYVVAQSATEQQFPDTPLANKHFSYPTQIPYKSDTDSFGRGTQFGYNLCNSTTEGASSLCQTSFVNHLDDFCLWSPASPNSTIADTEGEEVAWCTKKGHGTRLMPAGTLQGVQYLKTPDYILIAGFIDQTKINIQDGDYGGELDPHGQDLRGNPLGGLLYSNVFETNNDNNTYTQVIEWTNFMGGNAFCIKACDPAGANAASYCQHIYDRIGCSYNAPNNAQNGTFEVCDSDNMMFPGQYVENGVTMTYTQPPESLGAITTMPYTASIPASSNCRTFQSADLYTDLAAVTASAASSAATATATASGKSGSSASASKGSSASGTASRSGSASSATVTGASSGASSMGVSLVAGIVGVAFSVVALA</sequence>
<evidence type="ECO:0000313" key="4">
    <source>
        <dbReference type="EMBL" id="ETW83469.1"/>
    </source>
</evidence>
<reference evidence="4 5" key="1">
    <citation type="journal article" date="2012" name="New Phytol.">
        <title>Insight into trade-off between wood decay and parasitism from the genome of a fungal forest pathogen.</title>
        <authorList>
            <person name="Olson A."/>
            <person name="Aerts A."/>
            <person name="Asiegbu F."/>
            <person name="Belbahri L."/>
            <person name="Bouzid O."/>
            <person name="Broberg A."/>
            <person name="Canback B."/>
            <person name="Coutinho P.M."/>
            <person name="Cullen D."/>
            <person name="Dalman K."/>
            <person name="Deflorio G."/>
            <person name="van Diepen L.T."/>
            <person name="Dunand C."/>
            <person name="Duplessis S."/>
            <person name="Durling M."/>
            <person name="Gonthier P."/>
            <person name="Grimwood J."/>
            <person name="Fossdal C.G."/>
            <person name="Hansson D."/>
            <person name="Henrissat B."/>
            <person name="Hietala A."/>
            <person name="Himmelstrand K."/>
            <person name="Hoffmeister D."/>
            <person name="Hogberg N."/>
            <person name="James T.Y."/>
            <person name="Karlsson M."/>
            <person name="Kohler A."/>
            <person name="Kues U."/>
            <person name="Lee Y.H."/>
            <person name="Lin Y.C."/>
            <person name="Lind M."/>
            <person name="Lindquist E."/>
            <person name="Lombard V."/>
            <person name="Lucas S."/>
            <person name="Lunden K."/>
            <person name="Morin E."/>
            <person name="Murat C."/>
            <person name="Park J."/>
            <person name="Raffaello T."/>
            <person name="Rouze P."/>
            <person name="Salamov A."/>
            <person name="Schmutz J."/>
            <person name="Solheim H."/>
            <person name="Stahlberg J."/>
            <person name="Velez H."/>
            <person name="de Vries R.P."/>
            <person name="Wiebenga A."/>
            <person name="Woodward S."/>
            <person name="Yakovlev I."/>
            <person name="Garbelotto M."/>
            <person name="Martin F."/>
            <person name="Grigoriev I.V."/>
            <person name="Stenlid J."/>
        </authorList>
    </citation>
    <scope>NUCLEOTIDE SEQUENCE [LARGE SCALE GENOMIC DNA]</scope>
    <source>
        <strain evidence="4 5">TC 32-1</strain>
    </source>
</reference>
<keyword evidence="2" id="KW-0812">Transmembrane</keyword>
<keyword evidence="5" id="KW-1185">Reference proteome</keyword>
<evidence type="ECO:0008006" key="6">
    <source>
        <dbReference type="Google" id="ProtNLM"/>
    </source>
</evidence>
<evidence type="ECO:0000256" key="1">
    <source>
        <dbReference type="SAM" id="MobiDB-lite"/>
    </source>
</evidence>
<dbReference type="EMBL" id="KI925457">
    <property type="protein sequence ID" value="ETW83469.1"/>
    <property type="molecule type" value="Genomic_DNA"/>
</dbReference>
<name>W4KCK3_HETIT</name>
<feature type="region of interest" description="Disordered" evidence="1">
    <location>
        <begin position="319"/>
        <end position="350"/>
    </location>
</feature>
<protein>
    <recommendedName>
        <fullName evidence="6">Macrofage activating glycoprotein</fullName>
    </recommendedName>
</protein>
<proteinExistence type="predicted"/>
<feature type="chain" id="PRO_5004845304" description="Macrofage activating glycoprotein" evidence="3">
    <location>
        <begin position="21"/>
        <end position="379"/>
    </location>
</feature>
<feature type="signal peptide" evidence="3">
    <location>
        <begin position="1"/>
        <end position="20"/>
    </location>
</feature>
<evidence type="ECO:0000313" key="5">
    <source>
        <dbReference type="Proteomes" id="UP000030671"/>
    </source>
</evidence>
<dbReference type="AlphaFoldDB" id="W4KCK3"/>
<dbReference type="InParanoid" id="W4KCK3"/>
<dbReference type="eggNOG" id="ENOG502R3Y3">
    <property type="taxonomic scope" value="Eukaryota"/>
</dbReference>
<dbReference type="KEGG" id="hir:HETIRDRAFT_316292"/>